<feature type="transmembrane region" description="Helical" evidence="18">
    <location>
        <begin position="60"/>
        <end position="80"/>
    </location>
</feature>
<evidence type="ECO:0000256" key="14">
    <source>
        <dbReference type="ARBA" id="ARBA00023075"/>
    </source>
</evidence>
<feature type="transmembrane region" description="Helical" evidence="18">
    <location>
        <begin position="196"/>
        <end position="213"/>
    </location>
</feature>
<dbReference type="EC" id="7.1.1.2" evidence="4 18"/>
<evidence type="ECO:0000256" key="1">
    <source>
        <dbReference type="ARBA" id="ARBA00003257"/>
    </source>
</evidence>
<name>A0A8E5N7W2_9HYME</name>
<feature type="transmembrane region" description="Helical" evidence="18">
    <location>
        <begin position="86"/>
        <end position="108"/>
    </location>
</feature>
<keyword evidence="13 18" id="KW-0520">NAD</keyword>
<evidence type="ECO:0000256" key="2">
    <source>
        <dbReference type="ARBA" id="ARBA00004448"/>
    </source>
</evidence>
<dbReference type="EMBL" id="MW817149">
    <property type="protein sequence ID" value="QUX32909.1"/>
    <property type="molecule type" value="Genomic_DNA"/>
</dbReference>
<comment type="catalytic activity">
    <reaction evidence="17 18">
        <text>a ubiquinone + NADH + 5 H(+)(in) = a ubiquinol + NAD(+) + 4 H(+)(out)</text>
        <dbReference type="Rhea" id="RHEA:29091"/>
        <dbReference type="Rhea" id="RHEA-COMP:9565"/>
        <dbReference type="Rhea" id="RHEA-COMP:9566"/>
        <dbReference type="ChEBI" id="CHEBI:15378"/>
        <dbReference type="ChEBI" id="CHEBI:16389"/>
        <dbReference type="ChEBI" id="CHEBI:17976"/>
        <dbReference type="ChEBI" id="CHEBI:57540"/>
        <dbReference type="ChEBI" id="CHEBI:57945"/>
        <dbReference type="EC" id="7.1.1.2"/>
    </reaction>
</comment>
<evidence type="ECO:0000313" key="20">
    <source>
        <dbReference type="EMBL" id="QUX32909.1"/>
    </source>
</evidence>
<evidence type="ECO:0000256" key="7">
    <source>
        <dbReference type="ARBA" id="ARBA00022660"/>
    </source>
</evidence>
<dbReference type="AlphaFoldDB" id="A0A8E5N7W2"/>
<evidence type="ECO:0000256" key="16">
    <source>
        <dbReference type="ARBA" id="ARBA00023136"/>
    </source>
</evidence>
<dbReference type="InterPro" id="IPR003917">
    <property type="entry name" value="NADH_UbQ_OxRdtase_chain2"/>
</dbReference>
<keyword evidence="14 18" id="KW-0830">Ubiquinone</keyword>
<feature type="domain" description="NADH:quinone oxidoreductase/Mrp antiporter transmembrane" evidence="19">
    <location>
        <begin position="26"/>
        <end position="283"/>
    </location>
</feature>
<evidence type="ECO:0000256" key="5">
    <source>
        <dbReference type="ARBA" id="ARBA00021008"/>
    </source>
</evidence>
<keyword evidence="6" id="KW-0813">Transport</keyword>
<feature type="transmembrane region" description="Helical" evidence="18">
    <location>
        <begin position="171"/>
        <end position="190"/>
    </location>
</feature>
<dbReference type="GO" id="GO:0006120">
    <property type="term" value="P:mitochondrial electron transport, NADH to ubiquinone"/>
    <property type="evidence" value="ECO:0007669"/>
    <property type="project" value="InterPro"/>
</dbReference>
<accession>A0A8E5N7W2</accession>
<keyword evidence="11 18" id="KW-0249">Electron transport</keyword>
<sequence length="336" mass="40301">MFMNYYSYILFIPMMIISTIMIFFTSSWFSMWMIMEINMISFISLLTFEKSPKNEMLMNYYLVQTFNSFVFLLSMIFIHFTQFNEILIILMNLVMLTKLGMPPFYMWYLKMMININWINILLMSTIQKIIPLIIINYIMIFKFSIYMNLLLMMLSSMFCSIKGLNQNILKIIMTYSSIIQMTWIITIMLFNETISILYFIIYSTISINLLILFNQFNLLNIINIYLIKFNNKKMFYLMLFSIFSLAGLPPFLGFMMKLISLKLLFSLIPLSTLFIMIMASLISMYFYLQLIFNNIMINSLGYKINYKFINYKYSMNIKLILLNWLSLIFIISFDLF</sequence>
<evidence type="ECO:0000256" key="13">
    <source>
        <dbReference type="ARBA" id="ARBA00023027"/>
    </source>
</evidence>
<keyword evidence="12 18" id="KW-1133">Transmembrane helix</keyword>
<keyword evidence="7 18" id="KW-0679">Respiratory chain</keyword>
<keyword evidence="10 18" id="KW-1278">Translocase</keyword>
<keyword evidence="15 18" id="KW-0496">Mitochondrion</keyword>
<reference evidence="20" key="1">
    <citation type="submission" date="2021-03" db="EMBL/GenBank/DDBJ databases">
        <authorList>
            <person name="Huang Z."/>
            <person name="Zhang B."/>
        </authorList>
    </citation>
    <scope>NUCLEOTIDE SEQUENCE</scope>
</reference>
<evidence type="ECO:0000256" key="12">
    <source>
        <dbReference type="ARBA" id="ARBA00022989"/>
    </source>
</evidence>
<comment type="subcellular location">
    <subcellularLocation>
        <location evidence="2 18">Mitochondrion inner membrane</location>
        <topology evidence="2 18">Multi-pass membrane protein</topology>
    </subcellularLocation>
</comment>
<dbReference type="PRINTS" id="PR01436">
    <property type="entry name" value="NADHDHGNASE2"/>
</dbReference>
<evidence type="ECO:0000256" key="15">
    <source>
        <dbReference type="ARBA" id="ARBA00023128"/>
    </source>
</evidence>
<evidence type="ECO:0000256" key="18">
    <source>
        <dbReference type="RuleBase" id="RU003403"/>
    </source>
</evidence>
<proteinExistence type="inferred from homology"/>
<feature type="transmembrane region" description="Helical" evidence="18">
    <location>
        <begin position="5"/>
        <end position="24"/>
    </location>
</feature>
<dbReference type="PANTHER" id="PTHR46552:SF1">
    <property type="entry name" value="NADH-UBIQUINONE OXIDOREDUCTASE CHAIN 2"/>
    <property type="match status" value="1"/>
</dbReference>
<feature type="transmembrane region" description="Helical" evidence="18">
    <location>
        <begin position="267"/>
        <end position="292"/>
    </location>
</feature>
<dbReference type="GO" id="GO:0008137">
    <property type="term" value="F:NADH dehydrogenase (ubiquinone) activity"/>
    <property type="evidence" value="ECO:0007669"/>
    <property type="project" value="UniProtKB-EC"/>
</dbReference>
<comment type="similarity">
    <text evidence="3 18">Belongs to the complex I subunit 2 family.</text>
</comment>
<protein>
    <recommendedName>
        <fullName evidence="5 18">NADH-ubiquinone oxidoreductase chain 2</fullName>
        <ecNumber evidence="4 18">7.1.1.2</ecNumber>
    </recommendedName>
</protein>
<evidence type="ECO:0000259" key="19">
    <source>
        <dbReference type="Pfam" id="PF00361"/>
    </source>
</evidence>
<dbReference type="InterPro" id="IPR001750">
    <property type="entry name" value="ND/Mrp_TM"/>
</dbReference>
<keyword evidence="16 18" id="KW-0472">Membrane</keyword>
<evidence type="ECO:0000256" key="8">
    <source>
        <dbReference type="ARBA" id="ARBA00022692"/>
    </source>
</evidence>
<evidence type="ECO:0000256" key="10">
    <source>
        <dbReference type="ARBA" id="ARBA00022967"/>
    </source>
</evidence>
<dbReference type="InterPro" id="IPR050175">
    <property type="entry name" value="Complex_I_Subunit_2"/>
</dbReference>
<dbReference type="GO" id="GO:0005743">
    <property type="term" value="C:mitochondrial inner membrane"/>
    <property type="evidence" value="ECO:0007669"/>
    <property type="project" value="UniProtKB-SubCell"/>
</dbReference>
<keyword evidence="8 18" id="KW-0812">Transmembrane</keyword>
<geneLocation type="mitochondrion" evidence="20"/>
<keyword evidence="9 18" id="KW-0999">Mitochondrion inner membrane</keyword>
<gene>
    <name evidence="20" type="primary">nad2</name>
</gene>
<evidence type="ECO:0000256" key="11">
    <source>
        <dbReference type="ARBA" id="ARBA00022982"/>
    </source>
</evidence>
<dbReference type="Pfam" id="PF00361">
    <property type="entry name" value="Proton_antipo_M"/>
    <property type="match status" value="1"/>
</dbReference>
<evidence type="ECO:0000256" key="6">
    <source>
        <dbReference type="ARBA" id="ARBA00022448"/>
    </source>
</evidence>
<dbReference type="PANTHER" id="PTHR46552">
    <property type="entry name" value="NADH-UBIQUINONE OXIDOREDUCTASE CHAIN 2"/>
    <property type="match status" value="1"/>
</dbReference>
<comment type="function">
    <text evidence="1">Core subunit of the mitochondrial membrane respiratory chain NADH dehydrogenase (Complex I) that is believed to belong to the minimal assembly required for catalysis. Complex I functions in the transfer of electrons from NADH to the respiratory chain. The immediate electron acceptor for the enzyme is believed to be ubiquinone.</text>
</comment>
<evidence type="ECO:0000256" key="9">
    <source>
        <dbReference type="ARBA" id="ARBA00022792"/>
    </source>
</evidence>
<feature type="transmembrane region" description="Helical" evidence="18">
    <location>
        <begin position="313"/>
        <end position="333"/>
    </location>
</feature>
<evidence type="ECO:0000256" key="17">
    <source>
        <dbReference type="ARBA" id="ARBA00049551"/>
    </source>
</evidence>
<organism evidence="20">
    <name type="scientific">Anisopteromalus calandrae</name>
    <dbReference type="NCBI Taxonomy" id="76800"/>
    <lineage>
        <taxon>Eukaryota</taxon>
        <taxon>Metazoa</taxon>
        <taxon>Ecdysozoa</taxon>
        <taxon>Arthropoda</taxon>
        <taxon>Hexapoda</taxon>
        <taxon>Insecta</taxon>
        <taxon>Pterygota</taxon>
        <taxon>Neoptera</taxon>
        <taxon>Endopterygota</taxon>
        <taxon>Hymenoptera</taxon>
        <taxon>Apocrita</taxon>
        <taxon>Proctotrupomorpha</taxon>
        <taxon>Chalcidoidea</taxon>
        <taxon>Pteromalidae</taxon>
        <taxon>Pteromalinae</taxon>
        <taxon>Anisopteromalus</taxon>
    </lineage>
</organism>
<evidence type="ECO:0000256" key="3">
    <source>
        <dbReference type="ARBA" id="ARBA00007012"/>
    </source>
</evidence>
<evidence type="ECO:0000256" key="4">
    <source>
        <dbReference type="ARBA" id="ARBA00012944"/>
    </source>
</evidence>
<feature type="transmembrane region" description="Helical" evidence="18">
    <location>
        <begin position="234"/>
        <end position="255"/>
    </location>
</feature>
<comment type="function">
    <text evidence="18">Core subunit of the mitochondrial membrane respiratory chain NADH dehydrogenase (Complex I) which catalyzes electron transfer from NADH through the respiratory chain, using ubiquinone as an electron acceptor. Essential for the catalytic activity and assembly of complex I.</text>
</comment>